<dbReference type="EMBL" id="JAIWYP010000009">
    <property type="protein sequence ID" value="KAH3771705.1"/>
    <property type="molecule type" value="Genomic_DNA"/>
</dbReference>
<reference evidence="1" key="1">
    <citation type="journal article" date="2019" name="bioRxiv">
        <title>The Genome of the Zebra Mussel, Dreissena polymorpha: A Resource for Invasive Species Research.</title>
        <authorList>
            <person name="McCartney M.A."/>
            <person name="Auch B."/>
            <person name="Kono T."/>
            <person name="Mallez S."/>
            <person name="Zhang Y."/>
            <person name="Obille A."/>
            <person name="Becker A."/>
            <person name="Abrahante J.E."/>
            <person name="Garbe J."/>
            <person name="Badalamenti J.P."/>
            <person name="Herman A."/>
            <person name="Mangelson H."/>
            <person name="Liachko I."/>
            <person name="Sullivan S."/>
            <person name="Sone E.D."/>
            <person name="Koren S."/>
            <person name="Silverstein K.A.T."/>
            <person name="Beckman K.B."/>
            <person name="Gohl D.M."/>
        </authorList>
    </citation>
    <scope>NUCLEOTIDE SEQUENCE</scope>
    <source>
        <strain evidence="1">Duluth1</strain>
        <tissue evidence="1">Whole animal</tissue>
    </source>
</reference>
<accession>A0A9D4E4B4</accession>
<evidence type="ECO:0000313" key="2">
    <source>
        <dbReference type="Proteomes" id="UP000828390"/>
    </source>
</evidence>
<dbReference type="Proteomes" id="UP000828390">
    <property type="component" value="Unassembled WGS sequence"/>
</dbReference>
<protein>
    <submittedName>
        <fullName evidence="1">Uncharacterized protein</fullName>
    </submittedName>
</protein>
<sequence length="129" mass="14691">MTNATSNVTHPNGVKVMILSDRCYGHVFQQTGTIFEIIQDIRRKNSVYALTRKHVPPPDGNDMIGKKSLTKFHEDRTITISNLLTKFHDYRTINVAFRLLTRQKLTMSTLGSSELTNDFKCTMTGNVEK</sequence>
<keyword evidence="2" id="KW-1185">Reference proteome</keyword>
<dbReference type="AlphaFoldDB" id="A0A9D4E4B4"/>
<reference evidence="1" key="2">
    <citation type="submission" date="2020-11" db="EMBL/GenBank/DDBJ databases">
        <authorList>
            <person name="McCartney M.A."/>
            <person name="Auch B."/>
            <person name="Kono T."/>
            <person name="Mallez S."/>
            <person name="Becker A."/>
            <person name="Gohl D.M."/>
            <person name="Silverstein K.A.T."/>
            <person name="Koren S."/>
            <person name="Bechman K.B."/>
            <person name="Herman A."/>
            <person name="Abrahante J.E."/>
            <person name="Garbe J."/>
        </authorList>
    </citation>
    <scope>NUCLEOTIDE SEQUENCE</scope>
    <source>
        <strain evidence="1">Duluth1</strain>
        <tissue evidence="1">Whole animal</tissue>
    </source>
</reference>
<gene>
    <name evidence="1" type="ORF">DPMN_173033</name>
</gene>
<proteinExistence type="predicted"/>
<organism evidence="1 2">
    <name type="scientific">Dreissena polymorpha</name>
    <name type="common">Zebra mussel</name>
    <name type="synonym">Mytilus polymorpha</name>
    <dbReference type="NCBI Taxonomy" id="45954"/>
    <lineage>
        <taxon>Eukaryota</taxon>
        <taxon>Metazoa</taxon>
        <taxon>Spiralia</taxon>
        <taxon>Lophotrochozoa</taxon>
        <taxon>Mollusca</taxon>
        <taxon>Bivalvia</taxon>
        <taxon>Autobranchia</taxon>
        <taxon>Heteroconchia</taxon>
        <taxon>Euheterodonta</taxon>
        <taxon>Imparidentia</taxon>
        <taxon>Neoheterodontei</taxon>
        <taxon>Myida</taxon>
        <taxon>Dreissenoidea</taxon>
        <taxon>Dreissenidae</taxon>
        <taxon>Dreissena</taxon>
    </lineage>
</organism>
<comment type="caution">
    <text evidence="1">The sequence shown here is derived from an EMBL/GenBank/DDBJ whole genome shotgun (WGS) entry which is preliminary data.</text>
</comment>
<evidence type="ECO:0000313" key="1">
    <source>
        <dbReference type="EMBL" id="KAH3771705.1"/>
    </source>
</evidence>
<name>A0A9D4E4B4_DREPO</name>